<evidence type="ECO:0000256" key="1">
    <source>
        <dbReference type="SAM" id="MobiDB-lite"/>
    </source>
</evidence>
<dbReference type="AlphaFoldDB" id="A0A233SG34"/>
<organism evidence="2 3">
    <name type="scientific">Streptomyces diastatochromogenes</name>
    <dbReference type="NCBI Taxonomy" id="42236"/>
    <lineage>
        <taxon>Bacteria</taxon>
        <taxon>Bacillati</taxon>
        <taxon>Actinomycetota</taxon>
        <taxon>Actinomycetes</taxon>
        <taxon>Kitasatosporales</taxon>
        <taxon>Streptomycetaceae</taxon>
        <taxon>Streptomyces</taxon>
    </lineage>
</organism>
<comment type="caution">
    <text evidence="2">The sequence shown here is derived from an EMBL/GenBank/DDBJ whole genome shotgun (WGS) entry which is preliminary data.</text>
</comment>
<reference evidence="2 3" key="1">
    <citation type="submission" date="2016-07" db="EMBL/GenBank/DDBJ databases">
        <title>Draft genome of Streptomyces diastatochromogenes.</title>
        <authorList>
            <person name="Podduturi R."/>
            <person name="Lukassen M.B."/>
            <person name="Clausen N."/>
            <person name="Nielsen J.L."/>
            <person name="Jorgensen N.O."/>
        </authorList>
    </citation>
    <scope>NUCLEOTIDE SEQUENCE [LARGE SCALE GENOMIC DNA]</scope>
    <source>
        <strain evidence="2 3">DSM 40608</strain>
    </source>
</reference>
<evidence type="ECO:0000313" key="3">
    <source>
        <dbReference type="Proteomes" id="UP000215483"/>
    </source>
</evidence>
<name>A0A233SG34_STRDA</name>
<sequence>MHDWVAKGLLDKPTRRPKGRRGSDKALHATNQRKLFLLLLEKRQQMPKIPSLALVPLNLWLYCGDEYVPTRQAVKALRTWLRDGLRNKDVAREGARGLLQQLDHPLATDTARNRLLRLLTDVGYTGRFDREELAGAARAVFEPSSAFAGTGLIRAVGHPEAALTLESFLTHLEAMCTAIRRVRDRDLDTALIERVRLVHRGTKSEYLARRREFAAAASGTLAAAFAEPTLNDLANDCGRELLTIVGYEVLRAEGRLGHAA</sequence>
<keyword evidence="3" id="KW-1185">Reference proteome</keyword>
<proteinExistence type="predicted"/>
<dbReference type="Proteomes" id="UP000215483">
    <property type="component" value="Unassembled WGS sequence"/>
</dbReference>
<dbReference type="EMBL" id="MCGQ01000015">
    <property type="protein sequence ID" value="OXY94605.1"/>
    <property type="molecule type" value="Genomic_DNA"/>
</dbReference>
<gene>
    <name evidence="2" type="ORF">BEK98_18610</name>
</gene>
<feature type="compositionally biased region" description="Basic and acidic residues" evidence="1">
    <location>
        <begin position="1"/>
        <end position="14"/>
    </location>
</feature>
<protein>
    <submittedName>
        <fullName evidence="2">Uncharacterized protein</fullName>
    </submittedName>
</protein>
<accession>A0A233SG34</accession>
<evidence type="ECO:0000313" key="2">
    <source>
        <dbReference type="EMBL" id="OXY94605.1"/>
    </source>
</evidence>
<feature type="region of interest" description="Disordered" evidence="1">
    <location>
        <begin position="1"/>
        <end position="25"/>
    </location>
</feature>